<dbReference type="AlphaFoldDB" id="A0A1X0DZI9"/>
<organism evidence="1 2">
    <name type="scientific">Mycolicibacter kumamotonensis</name>
    <dbReference type="NCBI Taxonomy" id="354243"/>
    <lineage>
        <taxon>Bacteria</taxon>
        <taxon>Bacillati</taxon>
        <taxon>Actinomycetota</taxon>
        <taxon>Actinomycetes</taxon>
        <taxon>Mycobacteriales</taxon>
        <taxon>Mycobacteriaceae</taxon>
        <taxon>Mycolicibacter</taxon>
    </lineage>
</organism>
<comment type="caution">
    <text evidence="1">The sequence shown here is derived from an EMBL/GenBank/DDBJ whole genome shotgun (WGS) entry which is preliminary data.</text>
</comment>
<accession>A0A1X0DZI9</accession>
<protein>
    <submittedName>
        <fullName evidence="1">Uncharacterized protein</fullName>
    </submittedName>
</protein>
<sequence length="91" mass="10015">MAAELPTTGLIYGVRLRSEFESRYVGLTTKSIGVRLKQRSSVLVSRCPESGPLCLLCMQRLEASLLAQQVWAHGGVGMVRAHCKAHPHRRG</sequence>
<evidence type="ECO:0000313" key="1">
    <source>
        <dbReference type="EMBL" id="ORA77689.1"/>
    </source>
</evidence>
<proteinExistence type="predicted"/>
<name>A0A1X0DZI9_9MYCO</name>
<gene>
    <name evidence="1" type="ORF">BST28_17150</name>
</gene>
<dbReference type="Proteomes" id="UP000192713">
    <property type="component" value="Unassembled WGS sequence"/>
</dbReference>
<dbReference type="EMBL" id="MVHU01000029">
    <property type="protein sequence ID" value="ORA77689.1"/>
    <property type="molecule type" value="Genomic_DNA"/>
</dbReference>
<evidence type="ECO:0000313" key="2">
    <source>
        <dbReference type="Proteomes" id="UP000192713"/>
    </source>
</evidence>
<reference evidence="1 2" key="1">
    <citation type="submission" date="2017-02" db="EMBL/GenBank/DDBJ databases">
        <title>The new phylogeny of genus Mycobacterium.</title>
        <authorList>
            <person name="Tortoli E."/>
            <person name="Trovato A."/>
            <person name="Cirillo D.M."/>
        </authorList>
    </citation>
    <scope>NUCLEOTIDE SEQUENCE [LARGE SCALE GENOMIC DNA]</scope>
    <source>
        <strain evidence="1 2">DSM 45093</strain>
    </source>
</reference>